<sequence length="75" mass="8041">MVERGQHRDDDKASPVSGVAEGAELQDVEKPKLTSPRPPDPPPTERKCGGKDLGPGNKLSKDQDRRSKPQGVIGV</sequence>
<name>A0A8X6GDM5_TRICU</name>
<dbReference type="AlphaFoldDB" id="A0A8X6GDM5"/>
<dbReference type="Proteomes" id="UP000887116">
    <property type="component" value="Unassembled WGS sequence"/>
</dbReference>
<dbReference type="EMBL" id="BMAO01035242">
    <property type="protein sequence ID" value="GFR02237.1"/>
    <property type="molecule type" value="Genomic_DNA"/>
</dbReference>
<proteinExistence type="predicted"/>
<evidence type="ECO:0000313" key="2">
    <source>
        <dbReference type="EMBL" id="GFR02237.1"/>
    </source>
</evidence>
<comment type="caution">
    <text evidence="2">The sequence shown here is derived from an EMBL/GenBank/DDBJ whole genome shotgun (WGS) entry which is preliminary data.</text>
</comment>
<protein>
    <submittedName>
        <fullName evidence="2">Uncharacterized protein</fullName>
    </submittedName>
</protein>
<feature type="compositionally biased region" description="Basic and acidic residues" evidence="1">
    <location>
        <begin position="1"/>
        <end position="13"/>
    </location>
</feature>
<feature type="region of interest" description="Disordered" evidence="1">
    <location>
        <begin position="1"/>
        <end position="75"/>
    </location>
</feature>
<organism evidence="2 3">
    <name type="scientific">Trichonephila clavata</name>
    <name type="common">Joro spider</name>
    <name type="synonym">Nephila clavata</name>
    <dbReference type="NCBI Taxonomy" id="2740835"/>
    <lineage>
        <taxon>Eukaryota</taxon>
        <taxon>Metazoa</taxon>
        <taxon>Ecdysozoa</taxon>
        <taxon>Arthropoda</taxon>
        <taxon>Chelicerata</taxon>
        <taxon>Arachnida</taxon>
        <taxon>Araneae</taxon>
        <taxon>Araneomorphae</taxon>
        <taxon>Entelegynae</taxon>
        <taxon>Araneoidea</taxon>
        <taxon>Nephilidae</taxon>
        <taxon>Trichonephila</taxon>
    </lineage>
</organism>
<reference evidence="2" key="1">
    <citation type="submission" date="2020-07" db="EMBL/GenBank/DDBJ databases">
        <title>Multicomponent nature underlies the extraordinary mechanical properties of spider dragline silk.</title>
        <authorList>
            <person name="Kono N."/>
            <person name="Nakamura H."/>
            <person name="Mori M."/>
            <person name="Yoshida Y."/>
            <person name="Ohtoshi R."/>
            <person name="Malay A.D."/>
            <person name="Moran D.A.P."/>
            <person name="Tomita M."/>
            <person name="Numata K."/>
            <person name="Arakawa K."/>
        </authorList>
    </citation>
    <scope>NUCLEOTIDE SEQUENCE</scope>
</reference>
<gene>
    <name evidence="2" type="ORF">TNCT_446521</name>
</gene>
<accession>A0A8X6GDM5</accession>
<evidence type="ECO:0000256" key="1">
    <source>
        <dbReference type="SAM" id="MobiDB-lite"/>
    </source>
</evidence>
<evidence type="ECO:0000313" key="3">
    <source>
        <dbReference type="Proteomes" id="UP000887116"/>
    </source>
</evidence>
<keyword evidence="3" id="KW-1185">Reference proteome</keyword>